<sequence>MSQDQNPHCRYSAPPGSSH</sequence>
<dbReference type="AlphaFoldDB" id="A0A7R8ZDN1"/>
<evidence type="ECO:0000313" key="1">
    <source>
        <dbReference type="EMBL" id="CAD7203867.1"/>
    </source>
</evidence>
<name>A0A7R8ZDN1_TIMDO</name>
<gene>
    <name evidence="1" type="ORF">TDIB3V08_LOCUS10032</name>
</gene>
<proteinExistence type="predicted"/>
<dbReference type="EMBL" id="OA571268">
    <property type="protein sequence ID" value="CAD7203867.1"/>
    <property type="molecule type" value="Genomic_DNA"/>
</dbReference>
<organism evidence="1">
    <name type="scientific">Timema douglasi</name>
    <name type="common">Walking stick</name>
    <dbReference type="NCBI Taxonomy" id="61478"/>
    <lineage>
        <taxon>Eukaryota</taxon>
        <taxon>Metazoa</taxon>
        <taxon>Ecdysozoa</taxon>
        <taxon>Arthropoda</taxon>
        <taxon>Hexapoda</taxon>
        <taxon>Insecta</taxon>
        <taxon>Pterygota</taxon>
        <taxon>Neoptera</taxon>
        <taxon>Polyneoptera</taxon>
        <taxon>Phasmatodea</taxon>
        <taxon>Timematodea</taxon>
        <taxon>Timematoidea</taxon>
        <taxon>Timematidae</taxon>
        <taxon>Timema</taxon>
    </lineage>
</organism>
<protein>
    <submittedName>
        <fullName evidence="1">Uncharacterized protein</fullName>
    </submittedName>
</protein>
<accession>A0A7R8ZDN1</accession>
<reference evidence="1" key="1">
    <citation type="submission" date="2020-11" db="EMBL/GenBank/DDBJ databases">
        <authorList>
            <person name="Tran Van P."/>
        </authorList>
    </citation>
    <scope>NUCLEOTIDE SEQUENCE</scope>
</reference>